<reference evidence="2" key="1">
    <citation type="submission" date="2022-08" db="EMBL/GenBank/DDBJ databases">
        <authorList>
            <person name="Gutierrez-Valencia J."/>
        </authorList>
    </citation>
    <scope>NUCLEOTIDE SEQUENCE</scope>
</reference>
<evidence type="ECO:0000313" key="2">
    <source>
        <dbReference type="EMBL" id="CAI0551436.1"/>
    </source>
</evidence>
<dbReference type="Proteomes" id="UP001154282">
    <property type="component" value="Unassembled WGS sequence"/>
</dbReference>
<gene>
    <name evidence="2" type="ORF">LITE_LOCUS45968</name>
</gene>
<protein>
    <submittedName>
        <fullName evidence="2">Uncharacterized protein</fullName>
    </submittedName>
</protein>
<feature type="non-terminal residue" evidence="2">
    <location>
        <position position="116"/>
    </location>
</feature>
<evidence type="ECO:0000256" key="1">
    <source>
        <dbReference type="SAM" id="MobiDB-lite"/>
    </source>
</evidence>
<feature type="region of interest" description="Disordered" evidence="1">
    <location>
        <begin position="1"/>
        <end position="25"/>
    </location>
</feature>
<feature type="non-terminal residue" evidence="2">
    <location>
        <position position="1"/>
    </location>
</feature>
<keyword evidence="3" id="KW-1185">Reference proteome</keyword>
<sequence>RTLSDRIRSLQPEPDASSGQLRSGQITVSSIASAAQSCENCTEDHEDENFDQNSLGSWKDGADACPASVPEDSASRGLLGPPPGADNNTSSPRKSWADMAQEDEFVDEEEQVDSSK</sequence>
<feature type="region of interest" description="Disordered" evidence="1">
    <location>
        <begin position="39"/>
        <end position="116"/>
    </location>
</feature>
<evidence type="ECO:0000313" key="3">
    <source>
        <dbReference type="Proteomes" id="UP001154282"/>
    </source>
</evidence>
<comment type="caution">
    <text evidence="2">The sequence shown here is derived from an EMBL/GenBank/DDBJ whole genome shotgun (WGS) entry which is preliminary data.</text>
</comment>
<organism evidence="2 3">
    <name type="scientific">Linum tenue</name>
    <dbReference type="NCBI Taxonomy" id="586396"/>
    <lineage>
        <taxon>Eukaryota</taxon>
        <taxon>Viridiplantae</taxon>
        <taxon>Streptophyta</taxon>
        <taxon>Embryophyta</taxon>
        <taxon>Tracheophyta</taxon>
        <taxon>Spermatophyta</taxon>
        <taxon>Magnoliopsida</taxon>
        <taxon>eudicotyledons</taxon>
        <taxon>Gunneridae</taxon>
        <taxon>Pentapetalae</taxon>
        <taxon>rosids</taxon>
        <taxon>fabids</taxon>
        <taxon>Malpighiales</taxon>
        <taxon>Linaceae</taxon>
        <taxon>Linum</taxon>
    </lineage>
</organism>
<proteinExistence type="predicted"/>
<dbReference type="EMBL" id="CAMGYJ010000010">
    <property type="protein sequence ID" value="CAI0551436.1"/>
    <property type="molecule type" value="Genomic_DNA"/>
</dbReference>
<feature type="compositionally biased region" description="Acidic residues" evidence="1">
    <location>
        <begin position="100"/>
        <end position="116"/>
    </location>
</feature>
<accession>A0AAV0R2R1</accession>
<dbReference type="AlphaFoldDB" id="A0AAV0R2R1"/>
<name>A0AAV0R2R1_9ROSI</name>